<accession>X1FTE3</accession>
<reference evidence="1" key="1">
    <citation type="journal article" date="2014" name="Front. Microbiol.">
        <title>High frequency of phylogenetically diverse reductive dehalogenase-homologous genes in deep subseafloor sedimentary metagenomes.</title>
        <authorList>
            <person name="Kawai M."/>
            <person name="Futagami T."/>
            <person name="Toyoda A."/>
            <person name="Takaki Y."/>
            <person name="Nishi S."/>
            <person name="Hori S."/>
            <person name="Arai W."/>
            <person name="Tsubouchi T."/>
            <person name="Morono Y."/>
            <person name="Uchiyama I."/>
            <person name="Ito T."/>
            <person name="Fujiyama A."/>
            <person name="Inagaki F."/>
            <person name="Takami H."/>
        </authorList>
    </citation>
    <scope>NUCLEOTIDE SEQUENCE</scope>
    <source>
        <strain evidence="1">Expedition CK06-06</strain>
    </source>
</reference>
<dbReference type="Gene3D" id="2.40.30.10">
    <property type="entry name" value="Translation factors"/>
    <property type="match status" value="1"/>
</dbReference>
<protein>
    <recommendedName>
        <fullName evidence="2">Translation elongation factor EFTu-like domain-containing protein</fullName>
    </recommendedName>
</protein>
<sequence>MPNEEPLPEEGKLIGKIAHYFGNIGVAVIELSDTLKVGDNIRIIGGETDFTQIIDSMEVEHKKVEEAKKGDSIGVKVGQKVREGYKVYKL</sequence>
<dbReference type="SUPFAM" id="SSF50447">
    <property type="entry name" value="Translation proteins"/>
    <property type="match status" value="1"/>
</dbReference>
<evidence type="ECO:0008006" key="2">
    <source>
        <dbReference type="Google" id="ProtNLM"/>
    </source>
</evidence>
<gene>
    <name evidence="1" type="ORF">S03H2_39302</name>
</gene>
<dbReference type="InterPro" id="IPR009000">
    <property type="entry name" value="Transl_B-barrel_sf"/>
</dbReference>
<organism evidence="1">
    <name type="scientific">marine sediment metagenome</name>
    <dbReference type="NCBI Taxonomy" id="412755"/>
    <lineage>
        <taxon>unclassified sequences</taxon>
        <taxon>metagenomes</taxon>
        <taxon>ecological metagenomes</taxon>
    </lineage>
</organism>
<proteinExistence type="predicted"/>
<name>X1FTE3_9ZZZZ</name>
<evidence type="ECO:0000313" key="1">
    <source>
        <dbReference type="EMBL" id="GAH48267.1"/>
    </source>
</evidence>
<dbReference type="EMBL" id="BARU01024285">
    <property type="protein sequence ID" value="GAH48267.1"/>
    <property type="molecule type" value="Genomic_DNA"/>
</dbReference>
<dbReference type="AlphaFoldDB" id="X1FTE3"/>
<comment type="caution">
    <text evidence="1">The sequence shown here is derived from an EMBL/GenBank/DDBJ whole genome shotgun (WGS) entry which is preliminary data.</text>
</comment>